<proteinExistence type="predicted"/>
<gene>
    <name evidence="3" type="ORF">IDJ77_01050</name>
</gene>
<comment type="caution">
    <text evidence="3">The sequence shown here is derived from an EMBL/GenBank/DDBJ whole genome shotgun (WGS) entry which is preliminary data.</text>
</comment>
<dbReference type="Proteomes" id="UP000606600">
    <property type="component" value="Unassembled WGS sequence"/>
</dbReference>
<dbReference type="EMBL" id="JACWMY010000001">
    <property type="protein sequence ID" value="MBD1362382.1"/>
    <property type="molecule type" value="Genomic_DNA"/>
</dbReference>
<dbReference type="InterPro" id="IPR010496">
    <property type="entry name" value="AL/BT2_dom"/>
</dbReference>
<dbReference type="Pfam" id="PF06439">
    <property type="entry name" value="3keto-disac_hyd"/>
    <property type="match status" value="1"/>
</dbReference>
<reference evidence="3 4" key="1">
    <citation type="submission" date="2020-09" db="EMBL/GenBank/DDBJ databases">
        <title>Novel species of Mucilaginibacter isolated from a glacier on the Tibetan Plateau.</title>
        <authorList>
            <person name="Liu Q."/>
            <person name="Xin Y.-H."/>
        </authorList>
    </citation>
    <scope>NUCLEOTIDE SEQUENCE [LARGE SCALE GENOMIC DNA]</scope>
    <source>
        <strain evidence="3 4">ZT4R22</strain>
    </source>
</reference>
<dbReference type="Gene3D" id="2.60.120.560">
    <property type="entry name" value="Exo-inulinase, domain 1"/>
    <property type="match status" value="1"/>
</dbReference>
<evidence type="ECO:0000313" key="4">
    <source>
        <dbReference type="Proteomes" id="UP000606600"/>
    </source>
</evidence>
<keyword evidence="1" id="KW-0732">Signal</keyword>
<feature type="chain" id="PRO_5046814826" evidence="1">
    <location>
        <begin position="22"/>
        <end position="288"/>
    </location>
</feature>
<dbReference type="RefSeq" id="WP_191187068.1">
    <property type="nucleotide sequence ID" value="NZ_JACWMY010000001.1"/>
</dbReference>
<protein>
    <submittedName>
        <fullName evidence="3">DUF1080 domain-containing protein</fullName>
    </submittedName>
</protein>
<sequence length="288" mass="32534">MKFYITLLIVISQLVALPCFSQELSGKPTHLLTKDLKYWDTFLGVPHTSLALKDYPMGDGMNGTPIGLNKDPLHVFSVEMIGGQPVLHISGQMYGGLSTKQEFENYHLKVEFKWGDNKYEPRLKDKRDNGIIYHATGPHAQFWNVWMRGHEFQVQEGDMGDYYSLSGVGMDINTAIKPNPEKKEWIYDPAGPLVQFTSDRTPASTCLHRGNYEKPNGEWNTLELYCYGDKSIHVVNGHVVMALQNSRLSPKEGTETGFSKGKIQIQSEAAEAYYRNITITRLNSLPSL</sequence>
<feature type="domain" description="3-keto-alpha-glucoside-1,2-lyase/3-keto-2-hydroxy-glucal hydratase" evidence="2">
    <location>
        <begin position="89"/>
        <end position="280"/>
    </location>
</feature>
<name>A0ABR7WJ78_9SPHI</name>
<feature type="signal peptide" evidence="1">
    <location>
        <begin position="1"/>
        <end position="21"/>
    </location>
</feature>
<organism evidence="3 4">
    <name type="scientific">Mucilaginibacter pankratovii</name>
    <dbReference type="NCBI Taxonomy" id="2772110"/>
    <lineage>
        <taxon>Bacteria</taxon>
        <taxon>Pseudomonadati</taxon>
        <taxon>Bacteroidota</taxon>
        <taxon>Sphingobacteriia</taxon>
        <taxon>Sphingobacteriales</taxon>
        <taxon>Sphingobacteriaceae</taxon>
        <taxon>Mucilaginibacter</taxon>
    </lineage>
</organism>
<evidence type="ECO:0000256" key="1">
    <source>
        <dbReference type="SAM" id="SignalP"/>
    </source>
</evidence>
<keyword evidence="4" id="KW-1185">Reference proteome</keyword>
<evidence type="ECO:0000259" key="2">
    <source>
        <dbReference type="Pfam" id="PF06439"/>
    </source>
</evidence>
<evidence type="ECO:0000313" key="3">
    <source>
        <dbReference type="EMBL" id="MBD1362382.1"/>
    </source>
</evidence>
<accession>A0ABR7WJ78</accession>